<organism evidence="1 2">
    <name type="scientific">Amniculicola lignicola CBS 123094</name>
    <dbReference type="NCBI Taxonomy" id="1392246"/>
    <lineage>
        <taxon>Eukaryota</taxon>
        <taxon>Fungi</taxon>
        <taxon>Dikarya</taxon>
        <taxon>Ascomycota</taxon>
        <taxon>Pezizomycotina</taxon>
        <taxon>Dothideomycetes</taxon>
        <taxon>Pleosporomycetidae</taxon>
        <taxon>Pleosporales</taxon>
        <taxon>Amniculicolaceae</taxon>
        <taxon>Amniculicola</taxon>
    </lineage>
</organism>
<dbReference type="OrthoDB" id="3796682at2759"/>
<sequence>MCERGTPLVAANGDIFYFISHYTYKYSVYVFWDHWRFPKTDADLPSAFSILPIDIPPPSLRNGGYIEDHKSRDCRGLAEGARSPDSRTGLLCPL</sequence>
<accession>A0A6A5W7K8</accession>
<protein>
    <submittedName>
        <fullName evidence="1">Uncharacterized protein</fullName>
    </submittedName>
</protein>
<reference evidence="1" key="1">
    <citation type="journal article" date="2020" name="Stud. Mycol.">
        <title>101 Dothideomycetes genomes: a test case for predicting lifestyles and emergence of pathogens.</title>
        <authorList>
            <person name="Haridas S."/>
            <person name="Albert R."/>
            <person name="Binder M."/>
            <person name="Bloem J."/>
            <person name="Labutti K."/>
            <person name="Salamov A."/>
            <person name="Andreopoulos B."/>
            <person name="Baker S."/>
            <person name="Barry K."/>
            <person name="Bills G."/>
            <person name="Bluhm B."/>
            <person name="Cannon C."/>
            <person name="Castanera R."/>
            <person name="Culley D."/>
            <person name="Daum C."/>
            <person name="Ezra D."/>
            <person name="Gonzalez J."/>
            <person name="Henrissat B."/>
            <person name="Kuo A."/>
            <person name="Liang C."/>
            <person name="Lipzen A."/>
            <person name="Lutzoni F."/>
            <person name="Magnuson J."/>
            <person name="Mondo S."/>
            <person name="Nolan M."/>
            <person name="Ohm R."/>
            <person name="Pangilinan J."/>
            <person name="Park H.-J."/>
            <person name="Ramirez L."/>
            <person name="Alfaro M."/>
            <person name="Sun H."/>
            <person name="Tritt A."/>
            <person name="Yoshinaga Y."/>
            <person name="Zwiers L.-H."/>
            <person name="Turgeon B."/>
            <person name="Goodwin S."/>
            <person name="Spatafora J."/>
            <person name="Crous P."/>
            <person name="Grigoriev I."/>
        </authorList>
    </citation>
    <scope>NUCLEOTIDE SEQUENCE</scope>
    <source>
        <strain evidence="1">CBS 123094</strain>
    </source>
</reference>
<gene>
    <name evidence="1" type="ORF">P154DRAFT_622287</name>
</gene>
<evidence type="ECO:0000313" key="2">
    <source>
        <dbReference type="Proteomes" id="UP000799779"/>
    </source>
</evidence>
<dbReference type="Proteomes" id="UP000799779">
    <property type="component" value="Unassembled WGS sequence"/>
</dbReference>
<name>A0A6A5W7K8_9PLEO</name>
<dbReference type="EMBL" id="ML977610">
    <property type="protein sequence ID" value="KAF1997752.1"/>
    <property type="molecule type" value="Genomic_DNA"/>
</dbReference>
<proteinExistence type="predicted"/>
<dbReference type="AlphaFoldDB" id="A0A6A5W7K8"/>
<keyword evidence="2" id="KW-1185">Reference proteome</keyword>
<evidence type="ECO:0000313" key="1">
    <source>
        <dbReference type="EMBL" id="KAF1997752.1"/>
    </source>
</evidence>